<keyword evidence="1" id="KW-0812">Transmembrane</keyword>
<keyword evidence="1" id="KW-1133">Transmembrane helix</keyword>
<evidence type="ECO:0000313" key="2">
    <source>
        <dbReference type="EMBL" id="EDM29119.1"/>
    </source>
</evidence>
<accession>A6DHN6</accession>
<feature type="transmembrane region" description="Helical" evidence="1">
    <location>
        <begin position="51"/>
        <end position="71"/>
    </location>
</feature>
<dbReference type="STRING" id="313628.LNTAR_14922"/>
<feature type="transmembrane region" description="Helical" evidence="1">
    <location>
        <begin position="21"/>
        <end position="39"/>
    </location>
</feature>
<dbReference type="EMBL" id="ABCK01000003">
    <property type="protein sequence ID" value="EDM29119.1"/>
    <property type="molecule type" value="Genomic_DNA"/>
</dbReference>
<gene>
    <name evidence="2" type="ORF">LNTAR_14922</name>
</gene>
<dbReference type="RefSeq" id="WP_007277421.1">
    <property type="nucleotide sequence ID" value="NZ_ABCK01000003.1"/>
</dbReference>
<dbReference type="Proteomes" id="UP000004947">
    <property type="component" value="Unassembled WGS sequence"/>
</dbReference>
<sequence>MNTRAEVIYHYKKDRKQRSKLFINMGAACWLYIAGLYGYEHFAKTSVPENLRSIWIISFSLVSLILFYIAYWHRTHPATYEAIITTERFTVHYPGSEQWSFDVKIPYIKRFEHRNTLSHAGEGIGQSGILLNDGSFHQISINYGNNLKKMHKAVQSLKDDVTFSNKVNKKVSGPLSKDYDK</sequence>
<reference evidence="2 3" key="1">
    <citation type="journal article" date="2010" name="J. Bacteriol.">
        <title>Genome sequence of Lentisphaera araneosa HTCC2155T, the type species of the order Lentisphaerales in the phylum Lentisphaerae.</title>
        <authorList>
            <person name="Thrash J.C."/>
            <person name="Cho J.C."/>
            <person name="Vergin K.L."/>
            <person name="Morris R.M."/>
            <person name="Giovannoni S.J."/>
        </authorList>
    </citation>
    <scope>NUCLEOTIDE SEQUENCE [LARGE SCALE GENOMIC DNA]</scope>
    <source>
        <strain evidence="2 3">HTCC2155</strain>
    </source>
</reference>
<keyword evidence="1" id="KW-0472">Membrane</keyword>
<name>A6DHN6_9BACT</name>
<evidence type="ECO:0000256" key="1">
    <source>
        <dbReference type="SAM" id="Phobius"/>
    </source>
</evidence>
<evidence type="ECO:0000313" key="3">
    <source>
        <dbReference type="Proteomes" id="UP000004947"/>
    </source>
</evidence>
<protein>
    <submittedName>
        <fullName evidence="2">Uncharacterized protein</fullName>
    </submittedName>
</protein>
<proteinExistence type="predicted"/>
<organism evidence="2 3">
    <name type="scientific">Lentisphaera araneosa HTCC2155</name>
    <dbReference type="NCBI Taxonomy" id="313628"/>
    <lineage>
        <taxon>Bacteria</taxon>
        <taxon>Pseudomonadati</taxon>
        <taxon>Lentisphaerota</taxon>
        <taxon>Lentisphaeria</taxon>
        <taxon>Lentisphaerales</taxon>
        <taxon>Lentisphaeraceae</taxon>
        <taxon>Lentisphaera</taxon>
    </lineage>
</organism>
<keyword evidence="3" id="KW-1185">Reference proteome</keyword>
<dbReference type="OrthoDB" id="6271052at2"/>
<dbReference type="AlphaFoldDB" id="A6DHN6"/>
<comment type="caution">
    <text evidence="2">The sequence shown here is derived from an EMBL/GenBank/DDBJ whole genome shotgun (WGS) entry which is preliminary data.</text>
</comment>